<sequence>MNEKTARKKIDKYAILGLFIGLGMIAAGIAGIVTSLAAADDYDNSTDIRTVDAVIETIERSEEVIGEKSKGNNKLMVDNINTFLETLHKMKVSYVVDGKTYRGRYNVTTYSDSRERDQFYHQLKAGDTIPVEVYRSRNGEYKIADEEGPVNFLLYCAAIPVGLVITAAMICDMVRPKEEPTNGKKKKKQQGKQR</sequence>
<keyword evidence="1" id="KW-0812">Transmembrane</keyword>
<evidence type="ECO:0000256" key="1">
    <source>
        <dbReference type="SAM" id="Phobius"/>
    </source>
</evidence>
<keyword evidence="1" id="KW-0472">Membrane</keyword>
<name>A0A6I2RQG4_FLAPL</name>
<dbReference type="AlphaFoldDB" id="A0A6I2RQG4"/>
<evidence type="ECO:0008006" key="6">
    <source>
        <dbReference type="Google" id="ProtNLM"/>
    </source>
</evidence>
<proteinExistence type="predicted"/>
<gene>
    <name evidence="3" type="ORF">GKE90_21220</name>
    <name evidence="2" type="ORF">GKE97_18445</name>
</gene>
<dbReference type="EMBL" id="WKPO01000059">
    <property type="protein sequence ID" value="MSB51173.1"/>
    <property type="molecule type" value="Genomic_DNA"/>
</dbReference>
<feature type="transmembrane region" description="Helical" evidence="1">
    <location>
        <begin position="152"/>
        <end position="174"/>
    </location>
</feature>
<dbReference type="Proteomes" id="UP000429811">
    <property type="component" value="Unassembled WGS sequence"/>
</dbReference>
<comment type="caution">
    <text evidence="3">The sequence shown here is derived from an EMBL/GenBank/DDBJ whole genome shotgun (WGS) entry which is preliminary data.</text>
</comment>
<dbReference type="RefSeq" id="WP_154251037.1">
    <property type="nucleotide sequence ID" value="NZ_JADMVZ010000067.1"/>
</dbReference>
<accession>A0A6I2RQG4</accession>
<organism evidence="3 4">
    <name type="scientific">Flavonifractor plautii</name>
    <name type="common">Fusobacterium plautii</name>
    <dbReference type="NCBI Taxonomy" id="292800"/>
    <lineage>
        <taxon>Bacteria</taxon>
        <taxon>Bacillati</taxon>
        <taxon>Bacillota</taxon>
        <taxon>Clostridia</taxon>
        <taxon>Eubacteriales</taxon>
        <taxon>Oscillospiraceae</taxon>
        <taxon>Flavonifractor</taxon>
    </lineage>
</organism>
<evidence type="ECO:0000313" key="4">
    <source>
        <dbReference type="Proteomes" id="UP000429811"/>
    </source>
</evidence>
<evidence type="ECO:0000313" key="3">
    <source>
        <dbReference type="EMBL" id="MSB51173.1"/>
    </source>
</evidence>
<reference evidence="4 5" key="1">
    <citation type="journal article" date="2019" name="Nat. Med.">
        <title>A library of human gut bacterial isolates paired with longitudinal multiomics data enables mechanistic microbiome research.</title>
        <authorList>
            <person name="Poyet M."/>
            <person name="Groussin M."/>
            <person name="Gibbons S.M."/>
            <person name="Avila-Pacheco J."/>
            <person name="Jiang X."/>
            <person name="Kearney S.M."/>
            <person name="Perrotta A.R."/>
            <person name="Berdy B."/>
            <person name="Zhao S."/>
            <person name="Lieberman T.D."/>
            <person name="Swanson P.K."/>
            <person name="Smith M."/>
            <person name="Roesemann S."/>
            <person name="Alexander J.E."/>
            <person name="Rich S.A."/>
            <person name="Livny J."/>
            <person name="Vlamakis H."/>
            <person name="Clish C."/>
            <person name="Bullock K."/>
            <person name="Deik A."/>
            <person name="Scott J."/>
            <person name="Pierce K.A."/>
            <person name="Xavier R.J."/>
            <person name="Alm E.J."/>
        </authorList>
    </citation>
    <scope>NUCLEOTIDE SEQUENCE [LARGE SCALE GENOMIC DNA]</scope>
    <source>
        <strain evidence="2 5">BIOML-A2</strain>
        <strain evidence="3 4">BIOML-A5</strain>
    </source>
</reference>
<dbReference type="EMBL" id="WKPR01000023">
    <property type="protein sequence ID" value="MSB21477.1"/>
    <property type="molecule type" value="Genomic_DNA"/>
</dbReference>
<protein>
    <recommendedName>
        <fullName evidence="6">DUF3592 domain-containing protein</fullName>
    </recommendedName>
</protein>
<dbReference type="Proteomes" id="UP000434475">
    <property type="component" value="Unassembled WGS sequence"/>
</dbReference>
<evidence type="ECO:0000313" key="5">
    <source>
        <dbReference type="Proteomes" id="UP000434475"/>
    </source>
</evidence>
<keyword evidence="1" id="KW-1133">Transmembrane helix</keyword>
<feature type="transmembrane region" description="Helical" evidence="1">
    <location>
        <begin position="12"/>
        <end position="39"/>
    </location>
</feature>
<evidence type="ECO:0000313" key="2">
    <source>
        <dbReference type="EMBL" id="MSB21477.1"/>
    </source>
</evidence>